<proteinExistence type="predicted"/>
<dbReference type="RefSeq" id="WP_102598078.1">
    <property type="nucleotide sequence ID" value="NZ_JBQEKY010000043.1"/>
</dbReference>
<evidence type="ECO:0000313" key="2">
    <source>
        <dbReference type="Proteomes" id="UP000235739"/>
    </source>
</evidence>
<dbReference type="AlphaFoldDB" id="A0A2N7S660"/>
<dbReference type="Proteomes" id="UP000235739">
    <property type="component" value="Unassembled WGS sequence"/>
</dbReference>
<gene>
    <name evidence="1" type="ORF">CIK84_08735</name>
</gene>
<accession>A0A2N7S660</accession>
<comment type="caution">
    <text evidence="1">The sequence shown here is derived from an EMBL/GenBank/DDBJ whole genome shotgun (WGS) entry which is preliminary data.</text>
</comment>
<organism evidence="1 2">
    <name type="scientific">Glutamicibacter arilaitensis</name>
    <dbReference type="NCBI Taxonomy" id="256701"/>
    <lineage>
        <taxon>Bacteria</taxon>
        <taxon>Bacillati</taxon>
        <taxon>Actinomycetota</taxon>
        <taxon>Actinomycetes</taxon>
        <taxon>Micrococcales</taxon>
        <taxon>Micrococcaceae</taxon>
        <taxon>Glutamicibacter</taxon>
    </lineage>
</organism>
<protein>
    <submittedName>
        <fullName evidence="1">Uncharacterized protein</fullName>
    </submittedName>
</protein>
<evidence type="ECO:0000313" key="1">
    <source>
        <dbReference type="EMBL" id="PMQ21597.1"/>
    </source>
</evidence>
<dbReference type="EMBL" id="PNQX01000001">
    <property type="protein sequence ID" value="PMQ21597.1"/>
    <property type="molecule type" value="Genomic_DNA"/>
</dbReference>
<reference evidence="1 2" key="1">
    <citation type="journal article" date="2017" name="Elife">
        <title>Extensive horizontal gene transfer in cheese-associated bacteria.</title>
        <authorList>
            <person name="Bonham K.S."/>
            <person name="Wolfe B.E."/>
            <person name="Dutton R.J."/>
        </authorList>
    </citation>
    <scope>NUCLEOTIDE SEQUENCE [LARGE SCALE GENOMIC DNA]</scope>
    <source>
        <strain evidence="1 2">JB182</strain>
    </source>
</reference>
<name>A0A2N7S660_9MICC</name>
<sequence>MALNSTPRQTSELIKLQPDYNHNGRGPIPYPFWIHPESGDVARQEFWKGSPARLLGFTSGTDIFEVELTAAEYAQDPGRATGMFPVFVDEDSEIYTYTVPTRAPSA</sequence>